<dbReference type="GO" id="GO:0008237">
    <property type="term" value="F:metallopeptidase activity"/>
    <property type="evidence" value="ECO:0007669"/>
    <property type="project" value="UniProtKB-KW"/>
</dbReference>
<dbReference type="PANTHER" id="PTHR43592:SF15">
    <property type="entry name" value="CAAX AMINO TERMINAL PROTEASE FAMILY PROTEIN"/>
    <property type="match status" value="1"/>
</dbReference>
<name>A0ABS1GEY3_9AQUI</name>
<dbReference type="Proteomes" id="UP000772812">
    <property type="component" value="Unassembled WGS sequence"/>
</dbReference>
<sequence>MAYITLLLPLLIEPLDKLGFRNIKKGVFYGFILSLPLIVFSKNVFWENVNTIPQVFAEEVFFRGYLQEKLNESLGKEPSIFLTSILFAIPHVIVEPSIISCLTFFPSVIFGYSLYYTKSIATPTILHYSSNTFFLSNKELLSYLL</sequence>
<organism evidence="3 4">
    <name type="scientific">Persephonella atlantica</name>
    <dbReference type="NCBI Taxonomy" id="2699429"/>
    <lineage>
        <taxon>Bacteria</taxon>
        <taxon>Pseudomonadati</taxon>
        <taxon>Aquificota</taxon>
        <taxon>Aquificia</taxon>
        <taxon>Aquificales</taxon>
        <taxon>Hydrogenothermaceae</taxon>
        <taxon>Persephonella</taxon>
    </lineage>
</organism>
<dbReference type="PANTHER" id="PTHR43592">
    <property type="entry name" value="CAAX AMINO TERMINAL PROTEASE"/>
    <property type="match status" value="1"/>
</dbReference>
<dbReference type="RefSeq" id="WP_200672922.1">
    <property type="nucleotide sequence ID" value="NZ_JAACYA010000001.1"/>
</dbReference>
<dbReference type="InterPro" id="IPR003675">
    <property type="entry name" value="Rce1/LyrA-like_dom"/>
</dbReference>
<evidence type="ECO:0000256" key="1">
    <source>
        <dbReference type="SAM" id="Phobius"/>
    </source>
</evidence>
<keyword evidence="1" id="KW-1133">Transmembrane helix</keyword>
<accession>A0ABS1GEY3</accession>
<keyword evidence="3" id="KW-0482">Metalloprotease</keyword>
<feature type="transmembrane region" description="Helical" evidence="1">
    <location>
        <begin position="27"/>
        <end position="46"/>
    </location>
</feature>
<protein>
    <submittedName>
        <fullName evidence="3">CPBP family intramembrane metalloprotease</fullName>
    </submittedName>
</protein>
<evidence type="ECO:0000259" key="2">
    <source>
        <dbReference type="Pfam" id="PF02517"/>
    </source>
</evidence>
<keyword evidence="3" id="KW-0645">Protease</keyword>
<evidence type="ECO:0000313" key="4">
    <source>
        <dbReference type="Proteomes" id="UP000772812"/>
    </source>
</evidence>
<feature type="domain" description="CAAX prenyl protease 2/Lysostaphin resistance protein A-like" evidence="2">
    <location>
        <begin position="50"/>
        <end position="132"/>
    </location>
</feature>
<keyword evidence="1" id="KW-0472">Membrane</keyword>
<reference evidence="3 4" key="1">
    <citation type="journal article" date="2021" name="Syst. Appl. Microbiol.">
        <title>Persephonella atlantica sp. nov.: How to adapt to physico-chemical gradients in high temperature hydrothermal habitats.</title>
        <authorList>
            <person name="Francois D.X."/>
            <person name="Godfroy A."/>
            <person name="Mathien C."/>
            <person name="Aube J."/>
            <person name="Cathalot C."/>
            <person name="Lesongeur F."/>
            <person name="L'Haridon S."/>
            <person name="Philippon X."/>
            <person name="Roussel E.G."/>
        </authorList>
    </citation>
    <scope>NUCLEOTIDE SEQUENCE [LARGE SCALE GENOMIC DNA]</scope>
    <source>
        <strain evidence="3 4">MO1340</strain>
    </source>
</reference>
<keyword evidence="1" id="KW-0812">Transmembrane</keyword>
<comment type="caution">
    <text evidence="3">The sequence shown here is derived from an EMBL/GenBank/DDBJ whole genome shotgun (WGS) entry which is preliminary data.</text>
</comment>
<proteinExistence type="predicted"/>
<feature type="transmembrane region" description="Helical" evidence="1">
    <location>
        <begin position="80"/>
        <end position="105"/>
    </location>
</feature>
<evidence type="ECO:0000313" key="3">
    <source>
        <dbReference type="EMBL" id="MBK3331500.1"/>
    </source>
</evidence>
<gene>
    <name evidence="3" type="ORF">GWK41_00295</name>
</gene>
<dbReference type="Pfam" id="PF02517">
    <property type="entry name" value="Rce1-like"/>
    <property type="match status" value="1"/>
</dbReference>
<dbReference type="EMBL" id="JAACYA010000001">
    <property type="protein sequence ID" value="MBK3331500.1"/>
    <property type="molecule type" value="Genomic_DNA"/>
</dbReference>
<keyword evidence="3" id="KW-0378">Hydrolase</keyword>
<keyword evidence="4" id="KW-1185">Reference proteome</keyword>